<evidence type="ECO:0008006" key="5">
    <source>
        <dbReference type="Google" id="ProtNLM"/>
    </source>
</evidence>
<feature type="signal peptide" evidence="2">
    <location>
        <begin position="1"/>
        <end position="24"/>
    </location>
</feature>
<sequence>MKRIHQLSAAIMITCTMFVAPALAHDYKQGDIHIEHPWSRPTPPGTPMGVGYLVITNGSGEDITLIAAQSPRAGRVSIHETSMHEGMMRMQPLKHGLAIPAGETVELKPQSYHLMLEQLTQPLVEGESIPLRLDFDGAEAMDVELKVEPLDGAKPMDHSTMDHSTMDHSNMKH</sequence>
<protein>
    <recommendedName>
        <fullName evidence="5">Metal-binding protein</fullName>
    </recommendedName>
</protein>
<evidence type="ECO:0000313" key="4">
    <source>
        <dbReference type="Proteomes" id="UP000050416"/>
    </source>
</evidence>
<keyword evidence="2" id="KW-0732">Signal</keyword>
<dbReference type="PANTHER" id="PTHR36302">
    <property type="entry name" value="BLR7088 PROTEIN"/>
    <property type="match status" value="1"/>
</dbReference>
<evidence type="ECO:0000256" key="2">
    <source>
        <dbReference type="SAM" id="SignalP"/>
    </source>
</evidence>
<dbReference type="OrthoDB" id="9796962at2"/>
<feature type="chain" id="PRO_5006146799" description="Metal-binding protein" evidence="2">
    <location>
        <begin position="25"/>
        <end position="173"/>
    </location>
</feature>
<feature type="region of interest" description="Disordered" evidence="1">
    <location>
        <begin position="151"/>
        <end position="173"/>
    </location>
</feature>
<gene>
    <name evidence="3" type="ORF">HLUCCX14_13315</name>
</gene>
<dbReference type="InterPro" id="IPR058248">
    <property type="entry name" value="Lxx211020-like"/>
</dbReference>
<dbReference type="InterPro" id="IPR036182">
    <property type="entry name" value="PCuAC_sf"/>
</dbReference>
<dbReference type="EMBL" id="LJZQ01000022">
    <property type="protein sequence ID" value="KPQ27863.1"/>
    <property type="molecule type" value="Genomic_DNA"/>
</dbReference>
<dbReference type="Gene3D" id="2.60.40.1890">
    <property type="entry name" value="PCu(A)C copper chaperone"/>
    <property type="match status" value="1"/>
</dbReference>
<organism evidence="3 4">
    <name type="scientific">Marinobacter excellens HL-55</name>
    <dbReference type="NCBI Taxonomy" id="1305731"/>
    <lineage>
        <taxon>Bacteria</taxon>
        <taxon>Pseudomonadati</taxon>
        <taxon>Pseudomonadota</taxon>
        <taxon>Gammaproteobacteria</taxon>
        <taxon>Pseudomonadales</taxon>
        <taxon>Marinobacteraceae</taxon>
        <taxon>Marinobacter</taxon>
    </lineage>
</organism>
<comment type="caution">
    <text evidence="3">The sequence shown here is derived from an EMBL/GenBank/DDBJ whole genome shotgun (WGS) entry which is preliminary data.</text>
</comment>
<dbReference type="STRING" id="1305731.GCA_000934705_01982"/>
<reference evidence="3 4" key="1">
    <citation type="submission" date="2015-09" db="EMBL/GenBank/DDBJ databases">
        <title>Identification and resolution of microdiversity through metagenomic sequencing of parallel consortia.</title>
        <authorList>
            <person name="Nelson W.C."/>
            <person name="Romine M.F."/>
            <person name="Lindemann S.R."/>
        </authorList>
    </citation>
    <scope>NUCLEOTIDE SEQUENCE [LARGE SCALE GENOMIC DNA]</scope>
    <source>
        <strain evidence="3">HL-55</strain>
    </source>
</reference>
<dbReference type="Proteomes" id="UP000050416">
    <property type="component" value="Unassembled WGS sequence"/>
</dbReference>
<name>A0A0P7Z0H9_9GAMM</name>
<dbReference type="PANTHER" id="PTHR36302:SF1">
    <property type="entry name" value="COPPER CHAPERONE PCU(A)C"/>
    <property type="match status" value="1"/>
</dbReference>
<evidence type="ECO:0000313" key="3">
    <source>
        <dbReference type="EMBL" id="KPQ27863.1"/>
    </source>
</evidence>
<accession>A0A0P7Z0H9</accession>
<dbReference type="PATRIC" id="fig|1305731.5.peg.1140"/>
<proteinExistence type="predicted"/>
<dbReference type="AlphaFoldDB" id="A0A0P7Z0H9"/>
<evidence type="ECO:0000256" key="1">
    <source>
        <dbReference type="SAM" id="MobiDB-lite"/>
    </source>
</evidence>
<dbReference type="InterPro" id="IPR007410">
    <property type="entry name" value="LpqE-like"/>
</dbReference>
<dbReference type="Pfam" id="PF04314">
    <property type="entry name" value="PCuAC"/>
    <property type="match status" value="1"/>
</dbReference>
<dbReference type="SUPFAM" id="SSF110087">
    <property type="entry name" value="DR1885-like metal-binding protein"/>
    <property type="match status" value="1"/>
</dbReference>